<comment type="subcellular location">
    <subcellularLocation>
        <location evidence="1">Cell membrane</location>
        <topology evidence="1">Multi-pass membrane protein</topology>
    </subcellularLocation>
</comment>
<dbReference type="EMBL" id="UINC01001797">
    <property type="protein sequence ID" value="SUZ88996.1"/>
    <property type="molecule type" value="Genomic_DNA"/>
</dbReference>
<evidence type="ECO:0000256" key="5">
    <source>
        <dbReference type="ARBA" id="ARBA00023136"/>
    </source>
</evidence>
<keyword evidence="4 6" id="KW-1133">Transmembrane helix</keyword>
<feature type="transmembrane region" description="Helical" evidence="6">
    <location>
        <begin position="41"/>
        <end position="59"/>
    </location>
</feature>
<feature type="transmembrane region" description="Helical" evidence="6">
    <location>
        <begin position="12"/>
        <end position="29"/>
    </location>
</feature>
<reference evidence="7" key="1">
    <citation type="submission" date="2018-05" db="EMBL/GenBank/DDBJ databases">
        <authorList>
            <person name="Lanie J.A."/>
            <person name="Ng W.-L."/>
            <person name="Kazmierczak K.M."/>
            <person name="Andrzejewski T.M."/>
            <person name="Davidsen T.M."/>
            <person name="Wayne K.J."/>
            <person name="Tettelin H."/>
            <person name="Glass J.I."/>
            <person name="Rusch D."/>
            <person name="Podicherti R."/>
            <person name="Tsui H.-C.T."/>
            <person name="Winkler M.E."/>
        </authorList>
    </citation>
    <scope>NUCLEOTIDE SEQUENCE</scope>
</reference>
<keyword evidence="5 6" id="KW-0472">Membrane</keyword>
<feature type="transmembrane region" description="Helical" evidence="6">
    <location>
        <begin position="96"/>
        <end position="117"/>
    </location>
</feature>
<sequence>MDFLEKYREQCYAALRIVSGFMFIFHGVPKLAKVMDGTAMWIHQIAGPIEVIGGALIMIGLYTSRAAFLSSGLMAVAYWYAHASRGGWPIDNGGELAIMFCFAFLYIASRGSGMWSVDSQRS</sequence>
<protein>
    <recommendedName>
        <fullName evidence="8">DoxX family protein</fullName>
    </recommendedName>
</protein>
<dbReference type="InterPro" id="IPR032808">
    <property type="entry name" value="DoxX"/>
</dbReference>
<keyword evidence="2" id="KW-1003">Cell membrane</keyword>
<evidence type="ECO:0000256" key="3">
    <source>
        <dbReference type="ARBA" id="ARBA00022692"/>
    </source>
</evidence>
<feature type="transmembrane region" description="Helical" evidence="6">
    <location>
        <begin position="66"/>
        <end position="84"/>
    </location>
</feature>
<evidence type="ECO:0000256" key="4">
    <source>
        <dbReference type="ARBA" id="ARBA00022989"/>
    </source>
</evidence>
<gene>
    <name evidence="7" type="ORF">METZ01_LOCUS41850</name>
</gene>
<dbReference type="Pfam" id="PF07681">
    <property type="entry name" value="DoxX"/>
    <property type="match status" value="1"/>
</dbReference>
<name>A0A381RB58_9ZZZZ</name>
<proteinExistence type="predicted"/>
<dbReference type="AlphaFoldDB" id="A0A381RB58"/>
<accession>A0A381RB58</accession>
<evidence type="ECO:0008006" key="8">
    <source>
        <dbReference type="Google" id="ProtNLM"/>
    </source>
</evidence>
<dbReference type="PANTHER" id="PTHR33452">
    <property type="entry name" value="OXIDOREDUCTASE CATD-RELATED"/>
    <property type="match status" value="1"/>
</dbReference>
<dbReference type="InterPro" id="IPR051907">
    <property type="entry name" value="DoxX-like_oxidoreductase"/>
</dbReference>
<evidence type="ECO:0000256" key="2">
    <source>
        <dbReference type="ARBA" id="ARBA00022475"/>
    </source>
</evidence>
<evidence type="ECO:0000256" key="1">
    <source>
        <dbReference type="ARBA" id="ARBA00004651"/>
    </source>
</evidence>
<evidence type="ECO:0000313" key="7">
    <source>
        <dbReference type="EMBL" id="SUZ88996.1"/>
    </source>
</evidence>
<dbReference type="PANTHER" id="PTHR33452:SF4">
    <property type="entry name" value="BLL4328 PROTEIN"/>
    <property type="match status" value="1"/>
</dbReference>
<evidence type="ECO:0000256" key="6">
    <source>
        <dbReference type="SAM" id="Phobius"/>
    </source>
</evidence>
<keyword evidence="3 6" id="KW-0812">Transmembrane</keyword>
<organism evidence="7">
    <name type="scientific">marine metagenome</name>
    <dbReference type="NCBI Taxonomy" id="408172"/>
    <lineage>
        <taxon>unclassified sequences</taxon>
        <taxon>metagenomes</taxon>
        <taxon>ecological metagenomes</taxon>
    </lineage>
</organism>
<dbReference type="GO" id="GO:0005886">
    <property type="term" value="C:plasma membrane"/>
    <property type="evidence" value="ECO:0007669"/>
    <property type="project" value="UniProtKB-SubCell"/>
</dbReference>